<evidence type="ECO:0000313" key="2">
    <source>
        <dbReference type="EMBL" id="BDI28910.1"/>
    </source>
</evidence>
<keyword evidence="3" id="KW-1185">Reference proteome</keyword>
<reference evidence="2 3" key="1">
    <citation type="journal article" date="2019" name="Int. J. Syst. Evol. Microbiol.">
        <title>Capsulimonas corticalis gen. nov., sp. nov., an aerobic capsulated bacterium, of a novel bacterial order, Capsulimonadales ord. nov., of the class Armatimonadia of the phylum Armatimonadetes.</title>
        <authorList>
            <person name="Li J."/>
            <person name="Kudo C."/>
            <person name="Tonouchi A."/>
        </authorList>
    </citation>
    <scope>NUCLEOTIDE SEQUENCE [LARGE SCALE GENOMIC DNA]</scope>
    <source>
        <strain evidence="2 3">AX-7</strain>
    </source>
</reference>
<organism evidence="2 3">
    <name type="scientific">Capsulimonas corticalis</name>
    <dbReference type="NCBI Taxonomy" id="2219043"/>
    <lineage>
        <taxon>Bacteria</taxon>
        <taxon>Bacillati</taxon>
        <taxon>Armatimonadota</taxon>
        <taxon>Armatimonadia</taxon>
        <taxon>Capsulimonadales</taxon>
        <taxon>Capsulimonadaceae</taxon>
        <taxon>Capsulimonas</taxon>
    </lineage>
</organism>
<feature type="region of interest" description="Disordered" evidence="1">
    <location>
        <begin position="199"/>
        <end position="237"/>
    </location>
</feature>
<dbReference type="AlphaFoldDB" id="A0A402CUA9"/>
<evidence type="ECO:0000313" key="3">
    <source>
        <dbReference type="Proteomes" id="UP000287394"/>
    </source>
</evidence>
<name>A0A402CUA9_9BACT</name>
<dbReference type="InterPro" id="IPR052948">
    <property type="entry name" value="Low_temp-induced_all0457"/>
</dbReference>
<accession>A0A402CUA9</accession>
<dbReference type="PANTHER" id="PTHR36109:SF2">
    <property type="entry name" value="MEMBRANE PROTEIN"/>
    <property type="match status" value="1"/>
</dbReference>
<dbReference type="RefSeq" id="WP_119320966.1">
    <property type="nucleotide sequence ID" value="NZ_AP025739.1"/>
</dbReference>
<dbReference type="KEGG" id="ccot:CCAX7_009610"/>
<protein>
    <submittedName>
        <fullName evidence="2">Uncharacterized protein</fullName>
    </submittedName>
</protein>
<proteinExistence type="predicted"/>
<feature type="compositionally biased region" description="Acidic residues" evidence="1">
    <location>
        <begin position="219"/>
        <end position="229"/>
    </location>
</feature>
<gene>
    <name evidence="2" type="ORF">CCAX7_009610</name>
</gene>
<dbReference type="PANTHER" id="PTHR36109">
    <property type="entry name" value="MEMBRANE PROTEIN-RELATED"/>
    <property type="match status" value="1"/>
</dbReference>
<dbReference type="OrthoDB" id="7204249at2"/>
<evidence type="ECO:0000256" key="1">
    <source>
        <dbReference type="SAM" id="MobiDB-lite"/>
    </source>
</evidence>
<dbReference type="EMBL" id="AP025739">
    <property type="protein sequence ID" value="BDI28910.1"/>
    <property type="molecule type" value="Genomic_DNA"/>
</dbReference>
<sequence length="237" mass="25188">MAKTIVGLFDEFEDARATVRSLTDAGISRDNISVAANRRGAGFSDRDELYTVDRAREIRDERGDAGITDPVAIVPMGGLLAGGMSSMSLSGIGAIFAAGPLIATLAGAGAQSGGVIAALVEAGVPEKHAKYYAEGVRRGGTLITVTAAEHLAQRALEVFHNHGAVDIDRRAEHFHSTGYSGYDPNAPAYEDDEIAREREAWRGYERTPALRGDPGTEVDRDDEAIDEEQTSGSTVIR</sequence>
<dbReference type="Proteomes" id="UP000287394">
    <property type="component" value="Chromosome"/>
</dbReference>